<proteinExistence type="predicted"/>
<name>A0A645DRW4_9ZZZZ</name>
<comment type="caution">
    <text evidence="1">The sequence shown here is derived from an EMBL/GenBank/DDBJ whole genome shotgun (WGS) entry which is preliminary data.</text>
</comment>
<gene>
    <name evidence="1" type="ORF">SDC9_139200</name>
</gene>
<sequence length="119" mass="13516">MVDFLLVFARFDPGDLVAAGDSVAHIEIDRFQPSADFRRDFDLRPRLQRAGEDAAVFDGGPDGQGRINGDRVGGTPLFFLLFLKMFLNPEIHPDGESRQQRWNEDPGQYLLPHSRRLSF</sequence>
<accession>A0A645DRW4</accession>
<organism evidence="1">
    <name type="scientific">bioreactor metagenome</name>
    <dbReference type="NCBI Taxonomy" id="1076179"/>
    <lineage>
        <taxon>unclassified sequences</taxon>
        <taxon>metagenomes</taxon>
        <taxon>ecological metagenomes</taxon>
    </lineage>
</organism>
<reference evidence="1" key="1">
    <citation type="submission" date="2019-08" db="EMBL/GenBank/DDBJ databases">
        <authorList>
            <person name="Kucharzyk K."/>
            <person name="Murdoch R.W."/>
            <person name="Higgins S."/>
            <person name="Loffler F."/>
        </authorList>
    </citation>
    <scope>NUCLEOTIDE SEQUENCE</scope>
</reference>
<protein>
    <submittedName>
        <fullName evidence="1">Uncharacterized protein</fullName>
    </submittedName>
</protein>
<dbReference type="EMBL" id="VSSQ01039045">
    <property type="protein sequence ID" value="MPM92066.1"/>
    <property type="molecule type" value="Genomic_DNA"/>
</dbReference>
<evidence type="ECO:0000313" key="1">
    <source>
        <dbReference type="EMBL" id="MPM92066.1"/>
    </source>
</evidence>
<dbReference type="AlphaFoldDB" id="A0A645DRW4"/>